<sequence length="241" mass="27085">MINLYQLLQIAPDSSATEIQQALEQSRHRLNPKEIQAVESWLLVPEVRTRYNAQLRQKQPAFFQSQTSTIQPNVQAAFKPNHEQGYYTPKLYNPTIIVVLAILLSPLIGAWLCAINWRELGNREAANQNMSVVYGVLLFGLASALLYLIGGIEIPLYAGSLISLAWYFTFGKKQQDFLRQEAGDDYARKPWGKVVLWIIAGAIIYLIVFYALLFLLGIADLLHPNVVADLQNAIAEANQAQ</sequence>
<evidence type="ECO:0000313" key="2">
    <source>
        <dbReference type="EMBL" id="SQH24175.1"/>
    </source>
</evidence>
<keyword evidence="1" id="KW-1133">Transmembrane helix</keyword>
<feature type="transmembrane region" description="Helical" evidence="1">
    <location>
        <begin position="194"/>
        <end position="219"/>
    </location>
</feature>
<dbReference type="GeneID" id="93261646"/>
<feature type="transmembrane region" description="Helical" evidence="1">
    <location>
        <begin position="154"/>
        <end position="170"/>
    </location>
</feature>
<reference evidence="2 3" key="1">
    <citation type="submission" date="2018-06" db="EMBL/GenBank/DDBJ databases">
        <authorList>
            <consortium name="Pathogen Informatics"/>
            <person name="Doyle S."/>
        </authorList>
    </citation>
    <scope>NUCLEOTIDE SEQUENCE [LARGE SCALE GENOMIC DNA]</scope>
    <source>
        <strain evidence="2 3">NCTC10529</strain>
    </source>
</reference>
<evidence type="ECO:0000256" key="1">
    <source>
        <dbReference type="SAM" id="Phobius"/>
    </source>
</evidence>
<dbReference type="Proteomes" id="UP000248598">
    <property type="component" value="Chromosome 1"/>
</dbReference>
<keyword evidence="1" id="KW-0812">Transmembrane</keyword>
<keyword evidence="1" id="KW-0472">Membrane</keyword>
<gene>
    <name evidence="2" type="ORF">NCTC10529_00328</name>
</gene>
<accession>A0AAX2J1W6</accession>
<dbReference type="RefSeq" id="WP_003788496.1">
    <property type="nucleotide sequence ID" value="NZ_CP091518.1"/>
</dbReference>
<feature type="transmembrane region" description="Helical" evidence="1">
    <location>
        <begin position="129"/>
        <end position="148"/>
    </location>
</feature>
<organism evidence="2 3">
    <name type="scientific">Kingella kingae</name>
    <dbReference type="NCBI Taxonomy" id="504"/>
    <lineage>
        <taxon>Bacteria</taxon>
        <taxon>Pseudomonadati</taxon>
        <taxon>Pseudomonadota</taxon>
        <taxon>Betaproteobacteria</taxon>
        <taxon>Neisseriales</taxon>
        <taxon>Neisseriaceae</taxon>
        <taxon>Kingella</taxon>
    </lineage>
</organism>
<dbReference type="EMBL" id="LS483426">
    <property type="protein sequence ID" value="SQH24175.1"/>
    <property type="molecule type" value="Genomic_DNA"/>
</dbReference>
<evidence type="ECO:0008006" key="4">
    <source>
        <dbReference type="Google" id="ProtNLM"/>
    </source>
</evidence>
<name>A0AAX2J1W6_KINKI</name>
<protein>
    <recommendedName>
        <fullName evidence="4">DnaJ domain</fullName>
    </recommendedName>
</protein>
<evidence type="ECO:0000313" key="3">
    <source>
        <dbReference type="Proteomes" id="UP000248598"/>
    </source>
</evidence>
<dbReference type="AlphaFoldDB" id="A0AAX2J1W6"/>
<proteinExistence type="predicted"/>
<feature type="transmembrane region" description="Helical" evidence="1">
    <location>
        <begin position="96"/>
        <end position="117"/>
    </location>
</feature>